<evidence type="ECO:0000256" key="3">
    <source>
        <dbReference type="ARBA" id="ARBA00022801"/>
    </source>
</evidence>
<keyword evidence="8" id="KW-1185">Reference proteome</keyword>
<evidence type="ECO:0000256" key="5">
    <source>
        <dbReference type="SAM" id="Phobius"/>
    </source>
</evidence>
<dbReference type="SUPFAM" id="SSF53474">
    <property type="entry name" value="alpha/beta-Hydrolases"/>
    <property type="match status" value="1"/>
</dbReference>
<evidence type="ECO:0000256" key="2">
    <source>
        <dbReference type="ARBA" id="ARBA00022729"/>
    </source>
</evidence>
<keyword evidence="5" id="KW-0472">Membrane</keyword>
<dbReference type="Gene3D" id="3.40.50.1820">
    <property type="entry name" value="alpha/beta hydrolase"/>
    <property type="match status" value="1"/>
</dbReference>
<dbReference type="Proteomes" id="UP001501612">
    <property type="component" value="Unassembled WGS sequence"/>
</dbReference>
<keyword evidence="5" id="KW-0812">Transmembrane</keyword>
<dbReference type="InterPro" id="IPR013595">
    <property type="entry name" value="Pept_S33_TAP-like_C"/>
</dbReference>
<sequence>MPRNRVIALIVIGFVVVVGGALLVIGLLLGDDTDLERQQDDVDPAQSSQIQEREPDAGATEAPEAALQPFYSQRVDWQPCESDEGSECGTLEVPLDYAEPGGETIDLALLRVPAEDQAAKVGSLVVNPGGPGAPGTEYAAAADLVFREPLTAAYDVVGFDPRGTGASAPVDCLPDAELDAYFEADPTPDDAAERREAEAQTVALGQGCLAESGAVAEHVSTEEAARDIDVLRAVLGESELAYFGASYGTRLGSTYADLFPERVGRMVLDGGLDPSLDSRALALGQAGGFQTALEAYVGSCVEDGDCVLGDSVEEGLASITDLLERIDAEPLPAGDRDLTSGLAFYGLVQPLYAEQLWPLLDQALTAAIDQGDGTALRAFADTYASRLPDGTYTNNSAEAIFAINCLDDPYALSPAAAQADAADFEAASPTFGDVFAYSQTACLGFPGATDELTPFAEGPLADGAAPVVVVGTTRDPATPYEWSVALADQLASGVLVSRDGDGHTGYNQGNECVDSAVEAYLVDGDVPGDGLEC</sequence>
<dbReference type="EMBL" id="BAAAMY010000004">
    <property type="protein sequence ID" value="GAA1914100.1"/>
    <property type="molecule type" value="Genomic_DNA"/>
</dbReference>
<keyword evidence="3 7" id="KW-0378">Hydrolase</keyword>
<evidence type="ECO:0000259" key="6">
    <source>
        <dbReference type="Pfam" id="PF08386"/>
    </source>
</evidence>
<comment type="caution">
    <text evidence="7">The sequence shown here is derived from an EMBL/GenBank/DDBJ whole genome shotgun (WGS) entry which is preliminary data.</text>
</comment>
<dbReference type="RefSeq" id="WP_344005600.1">
    <property type="nucleotide sequence ID" value="NZ_BAAAMY010000004.1"/>
</dbReference>
<name>A0ABN2P9Q1_9ACTN</name>
<dbReference type="InterPro" id="IPR029058">
    <property type="entry name" value="AB_hydrolase_fold"/>
</dbReference>
<comment type="similarity">
    <text evidence="1">Belongs to the peptidase S33 family.</text>
</comment>
<accession>A0ABN2P9Q1</accession>
<feature type="domain" description="Peptidase S33 tripeptidyl aminopeptidase-like C-terminal" evidence="6">
    <location>
        <begin position="428"/>
        <end position="533"/>
    </location>
</feature>
<dbReference type="PANTHER" id="PTHR43248">
    <property type="entry name" value="2-SUCCINYL-6-HYDROXY-2,4-CYCLOHEXADIENE-1-CARBOXYLATE SYNTHASE"/>
    <property type="match status" value="1"/>
</dbReference>
<evidence type="ECO:0000256" key="1">
    <source>
        <dbReference type="ARBA" id="ARBA00010088"/>
    </source>
</evidence>
<dbReference type="GO" id="GO:0016787">
    <property type="term" value="F:hydrolase activity"/>
    <property type="evidence" value="ECO:0007669"/>
    <property type="project" value="UniProtKB-KW"/>
</dbReference>
<proteinExistence type="inferred from homology"/>
<evidence type="ECO:0000313" key="7">
    <source>
        <dbReference type="EMBL" id="GAA1914100.1"/>
    </source>
</evidence>
<reference evidence="7 8" key="1">
    <citation type="journal article" date="2019" name="Int. J. Syst. Evol. Microbiol.">
        <title>The Global Catalogue of Microorganisms (GCM) 10K type strain sequencing project: providing services to taxonomists for standard genome sequencing and annotation.</title>
        <authorList>
            <consortium name="The Broad Institute Genomics Platform"/>
            <consortium name="The Broad Institute Genome Sequencing Center for Infectious Disease"/>
            <person name="Wu L."/>
            <person name="Ma J."/>
        </authorList>
    </citation>
    <scope>NUCLEOTIDE SEQUENCE [LARGE SCALE GENOMIC DNA]</scope>
    <source>
        <strain evidence="7 8">JCM 14046</strain>
    </source>
</reference>
<dbReference type="Pfam" id="PF08386">
    <property type="entry name" value="Abhydrolase_4"/>
    <property type="match status" value="1"/>
</dbReference>
<dbReference type="InterPro" id="IPR051601">
    <property type="entry name" value="Serine_prot/Carboxylest_S33"/>
</dbReference>
<evidence type="ECO:0000313" key="8">
    <source>
        <dbReference type="Proteomes" id="UP001501612"/>
    </source>
</evidence>
<feature type="region of interest" description="Disordered" evidence="4">
    <location>
        <begin position="38"/>
        <end position="63"/>
    </location>
</feature>
<feature type="transmembrane region" description="Helical" evidence="5">
    <location>
        <begin position="7"/>
        <end position="29"/>
    </location>
</feature>
<gene>
    <name evidence="7" type="ORF">GCM10009737_14290</name>
</gene>
<protein>
    <submittedName>
        <fullName evidence="7">Alpha/beta hydrolase</fullName>
    </submittedName>
</protein>
<keyword evidence="5" id="KW-1133">Transmembrane helix</keyword>
<evidence type="ECO:0000256" key="4">
    <source>
        <dbReference type="SAM" id="MobiDB-lite"/>
    </source>
</evidence>
<dbReference type="PANTHER" id="PTHR43248:SF29">
    <property type="entry name" value="TRIPEPTIDYL AMINOPEPTIDASE"/>
    <property type="match status" value="1"/>
</dbReference>
<keyword evidence="2" id="KW-0732">Signal</keyword>
<organism evidence="7 8">
    <name type="scientific">Nocardioides lentus</name>
    <dbReference type="NCBI Taxonomy" id="338077"/>
    <lineage>
        <taxon>Bacteria</taxon>
        <taxon>Bacillati</taxon>
        <taxon>Actinomycetota</taxon>
        <taxon>Actinomycetes</taxon>
        <taxon>Propionibacteriales</taxon>
        <taxon>Nocardioidaceae</taxon>
        <taxon>Nocardioides</taxon>
    </lineage>
</organism>